<keyword evidence="6" id="KW-1185">Reference proteome</keyword>
<keyword evidence="2" id="KW-0067">ATP-binding</keyword>
<dbReference type="InterPro" id="IPR011604">
    <property type="entry name" value="PDDEXK-like_dom_sf"/>
</dbReference>
<evidence type="ECO:0000256" key="1">
    <source>
        <dbReference type="ARBA" id="ARBA00022763"/>
    </source>
</evidence>
<dbReference type="EMBL" id="JAYGHT010000082">
    <property type="protein sequence ID" value="MEA5520497.1"/>
    <property type="molecule type" value="Genomic_DNA"/>
</dbReference>
<accession>A0ABU5U0Q3</accession>
<keyword evidence="2" id="KW-0547">Nucleotide-binding</keyword>
<evidence type="ECO:0000256" key="3">
    <source>
        <dbReference type="ARBA" id="ARBA00023204"/>
    </source>
</evidence>
<keyword evidence="3" id="KW-0234">DNA repair</keyword>
<feature type="domain" description="PD-(D/E)XK endonuclease-like" evidence="4">
    <location>
        <begin position="62"/>
        <end position="204"/>
    </location>
</feature>
<evidence type="ECO:0000313" key="5">
    <source>
        <dbReference type="EMBL" id="MEA5520497.1"/>
    </source>
</evidence>
<organism evidence="5 6">
    <name type="scientific">Limnoraphis robusta CCNP1315</name>
    <dbReference type="NCBI Taxonomy" id="3110306"/>
    <lineage>
        <taxon>Bacteria</taxon>
        <taxon>Bacillati</taxon>
        <taxon>Cyanobacteriota</taxon>
        <taxon>Cyanophyceae</taxon>
        <taxon>Oscillatoriophycideae</taxon>
        <taxon>Oscillatoriales</taxon>
        <taxon>Sirenicapillariaceae</taxon>
        <taxon>Limnoraphis</taxon>
    </lineage>
</organism>
<dbReference type="Proteomes" id="UP001301728">
    <property type="component" value="Unassembled WGS sequence"/>
</dbReference>
<gene>
    <name evidence="5" type="ORF">VB854_16230</name>
</gene>
<evidence type="ECO:0000256" key="2">
    <source>
        <dbReference type="ARBA" id="ARBA00022806"/>
    </source>
</evidence>
<evidence type="ECO:0000259" key="4">
    <source>
        <dbReference type="Pfam" id="PF12705"/>
    </source>
</evidence>
<sequence>MTYPKLYQKANLPKPRKQPYAWVTWLAQLLAGEKNCTYAIQQQIHHQFERNSSDYDASEHDEKVIKRAAKLQAEGFTVYVENANSFKVQGKSFNICVAGRPDIIAVKNDWVVVEDIKTGKQKLSHEMQVKLYMLLLPLAPETQETCQNKVPHGRIIYNNEIVEIPAWKIDRNFKRRLRDLIGILCTSKTFKPCPSLEECRYCRISDQHCSQRIN</sequence>
<proteinExistence type="predicted"/>
<keyword evidence="1" id="KW-0227">DNA damage</keyword>
<evidence type="ECO:0000313" key="6">
    <source>
        <dbReference type="Proteomes" id="UP001301728"/>
    </source>
</evidence>
<dbReference type="Gene3D" id="3.90.320.10">
    <property type="match status" value="1"/>
</dbReference>
<name>A0ABU5U0Q3_9CYAN</name>
<keyword evidence="2" id="KW-0378">Hydrolase</keyword>
<protein>
    <submittedName>
        <fullName evidence="5">PD-(D/E)XK nuclease family protein</fullName>
    </submittedName>
</protein>
<keyword evidence="2" id="KW-0347">Helicase</keyword>
<dbReference type="Pfam" id="PF12705">
    <property type="entry name" value="PDDEXK_1"/>
    <property type="match status" value="1"/>
</dbReference>
<comment type="caution">
    <text evidence="5">The sequence shown here is derived from an EMBL/GenBank/DDBJ whole genome shotgun (WGS) entry which is preliminary data.</text>
</comment>
<dbReference type="RefSeq" id="WP_323219333.1">
    <property type="nucleotide sequence ID" value="NZ_JAYGHT010000082.1"/>
</dbReference>
<dbReference type="InterPro" id="IPR038726">
    <property type="entry name" value="PDDEXK_AddAB-type"/>
</dbReference>
<reference evidence="5 6" key="1">
    <citation type="submission" date="2023-12" db="EMBL/GenBank/DDBJ databases">
        <title>Baltic Sea Cyanobacteria.</title>
        <authorList>
            <person name="Delbaje E."/>
            <person name="Fewer D.P."/>
            <person name="Shishido T.K."/>
        </authorList>
    </citation>
    <scope>NUCLEOTIDE SEQUENCE [LARGE SCALE GENOMIC DNA]</scope>
    <source>
        <strain evidence="5 6">CCNP 1315</strain>
    </source>
</reference>